<dbReference type="Pfam" id="PF00149">
    <property type="entry name" value="Metallophos"/>
    <property type="match status" value="1"/>
</dbReference>
<dbReference type="PANTHER" id="PTHR43143:SF6">
    <property type="entry name" value="BLL3016 PROTEIN"/>
    <property type="match status" value="1"/>
</dbReference>
<dbReference type="Proteomes" id="UP000262917">
    <property type="component" value="Unassembled WGS sequence"/>
</dbReference>
<dbReference type="InterPro" id="IPR004843">
    <property type="entry name" value="Calcineurin-like_PHP"/>
</dbReference>
<protein>
    <submittedName>
        <fullName evidence="4">Calcineurin phosphoesterase</fullName>
    </submittedName>
</protein>
<dbReference type="InterPro" id="IPR029052">
    <property type="entry name" value="Metallo-depent_PP-like"/>
</dbReference>
<evidence type="ECO:0000313" key="5">
    <source>
        <dbReference type="Proteomes" id="UP000262917"/>
    </source>
</evidence>
<name>A0A372DMJ2_9GAMM</name>
<dbReference type="PANTHER" id="PTHR43143">
    <property type="entry name" value="METALLOPHOSPHOESTERASE, CALCINEURIN SUPERFAMILY"/>
    <property type="match status" value="1"/>
</dbReference>
<dbReference type="Gene3D" id="3.60.21.10">
    <property type="match status" value="1"/>
</dbReference>
<dbReference type="CDD" id="cd00838">
    <property type="entry name" value="MPP_superfamily"/>
    <property type="match status" value="1"/>
</dbReference>
<gene>
    <name evidence="4" type="ORF">D0Y53_06600</name>
</gene>
<evidence type="ECO:0000313" key="4">
    <source>
        <dbReference type="EMBL" id="RFP60811.1"/>
    </source>
</evidence>
<feature type="chain" id="PRO_5016886586" evidence="1">
    <location>
        <begin position="21"/>
        <end position="542"/>
    </location>
</feature>
<dbReference type="InterPro" id="IPR032288">
    <property type="entry name" value="Metallophos_C"/>
</dbReference>
<dbReference type="InterPro" id="IPR051918">
    <property type="entry name" value="STPP_CPPED1"/>
</dbReference>
<dbReference type="OrthoDB" id="9784378at2"/>
<dbReference type="GO" id="GO:0016787">
    <property type="term" value="F:hydrolase activity"/>
    <property type="evidence" value="ECO:0007669"/>
    <property type="project" value="InterPro"/>
</dbReference>
<sequence length="542" mass="58322">MRLRPGLLLALALLAPAAAATQAQVRGTVFEDANGNGTREPGEAGIAGVVLSNGRRIVRSGADGGYAIAARPDDVVFAIKPADRRFGMRANGLPAFWFDLRSAAPSGAAPGPVALPDLRFDVALSPRRKPHGPLQVLLFTDPQVKSLVDVDYYRRDIVEPLRGTGAALGLTLGDLVNDVPALYPALDAATAALGVPWLHVAGNHDVDPDAGDDVTSLRAFHAGYGPDTVAWEEPGATFIGLDDVIAMPGRSPAYVGGLREDQFAFLEAYLPTLRKDRLLVLGAHIPFFDTAAPGAPPTFRPADRTRLFALLRDFPHVLLLSGHTHNQQHVFHDAGDGWHGARPLHEYNLGAACGGYWSGVGDAAGIPDSVMSDGTPNGYAVLTVAGHGDYALAWHNARDATDTQVGLWAPKVLRRGAYPAWGVYANVYMGFESRGFESRGLDGAGTDRSRIEYRIDDGAWQPMRKVLQPDPRLLAENARDDLADALRGYDRAVEATPSPHLWRGTLPTDLALGQHRIEVRYFDPWRGEQRASTGYRLEAATP</sequence>
<feature type="domain" description="Calcineurin-like phosphoesterase" evidence="2">
    <location>
        <begin position="170"/>
        <end position="326"/>
    </location>
</feature>
<dbReference type="InterPro" id="IPR013783">
    <property type="entry name" value="Ig-like_fold"/>
</dbReference>
<feature type="signal peptide" evidence="1">
    <location>
        <begin position="1"/>
        <end position="20"/>
    </location>
</feature>
<dbReference type="AlphaFoldDB" id="A0A372DMJ2"/>
<proteinExistence type="predicted"/>
<evidence type="ECO:0000256" key="1">
    <source>
        <dbReference type="SAM" id="SignalP"/>
    </source>
</evidence>
<dbReference type="RefSeq" id="WP_117202419.1">
    <property type="nucleotide sequence ID" value="NZ_JBHTBK010000002.1"/>
</dbReference>
<reference evidence="4 5" key="1">
    <citation type="submission" date="2018-08" db="EMBL/GenBank/DDBJ databases">
        <title>Lysobacter weifangensis sp. nov., a new member of the family 'Xanthomonadaceae', isolated from soil in a farmland.</title>
        <authorList>
            <person name="Zhao H."/>
        </authorList>
    </citation>
    <scope>NUCLEOTIDE SEQUENCE [LARGE SCALE GENOMIC DNA]</scope>
    <source>
        <strain evidence="4 5">WF-2</strain>
    </source>
</reference>
<accession>A0A372DMJ2</accession>
<feature type="domain" description="Calcineurin-like phosphoesterase C-terminal" evidence="3">
    <location>
        <begin position="346"/>
        <end position="525"/>
    </location>
</feature>
<dbReference type="Pfam" id="PF16370">
    <property type="entry name" value="MetallophosC"/>
    <property type="match status" value="1"/>
</dbReference>
<dbReference type="Gene3D" id="2.60.40.10">
    <property type="entry name" value="Immunoglobulins"/>
    <property type="match status" value="1"/>
</dbReference>
<keyword evidence="5" id="KW-1185">Reference proteome</keyword>
<evidence type="ECO:0000259" key="2">
    <source>
        <dbReference type="Pfam" id="PF00149"/>
    </source>
</evidence>
<keyword evidence="1" id="KW-0732">Signal</keyword>
<dbReference type="EMBL" id="QVPD01000005">
    <property type="protein sequence ID" value="RFP60811.1"/>
    <property type="molecule type" value="Genomic_DNA"/>
</dbReference>
<comment type="caution">
    <text evidence="4">The sequence shown here is derived from an EMBL/GenBank/DDBJ whole genome shotgun (WGS) entry which is preliminary data.</text>
</comment>
<organism evidence="4 5">
    <name type="scientific">Cognatiluteimonas weifangensis</name>
    <dbReference type="NCBI Taxonomy" id="2303539"/>
    <lineage>
        <taxon>Bacteria</taxon>
        <taxon>Pseudomonadati</taxon>
        <taxon>Pseudomonadota</taxon>
        <taxon>Gammaproteobacteria</taxon>
        <taxon>Lysobacterales</taxon>
        <taxon>Lysobacteraceae</taxon>
        <taxon>Cognatiluteimonas</taxon>
    </lineage>
</organism>
<evidence type="ECO:0000259" key="3">
    <source>
        <dbReference type="Pfam" id="PF16370"/>
    </source>
</evidence>
<dbReference type="SUPFAM" id="SSF56300">
    <property type="entry name" value="Metallo-dependent phosphatases"/>
    <property type="match status" value="1"/>
</dbReference>